<sequence>MILSGSLLIETTCFDDLAHLDGAFVAFCLKHVISLFPDTQLGGFPTVYIRPTSWERTPSHFDGLDRPVNYWIQYMNSVPPCTRPPGWSSARYVVPIPAGIARVERDQKTVGGPLTRTTGFGVYLLDGGCRHEGERWADLVRSRPHYVNERATWREVWDIGDCSLLIWSHHATCVPVSKATGAWMPNCIYFTEDSSGGGGGGGYTTCHLSVYNIQHQTIWRCTTMEGSAMNPAWITPSLEFRAGIC</sequence>
<feature type="domain" description="KIB1-4 beta-propeller" evidence="1">
    <location>
        <begin position="78"/>
        <end position="201"/>
    </location>
</feature>
<dbReference type="GO" id="GO:0016853">
    <property type="term" value="F:isomerase activity"/>
    <property type="evidence" value="ECO:0007669"/>
    <property type="project" value="UniProtKB-KW"/>
</dbReference>
<protein>
    <submittedName>
        <fullName evidence="3">Protein disulfide-isomerase A3</fullName>
    </submittedName>
</protein>
<proteinExistence type="predicted"/>
<dbReference type="EMBL" id="GDJX01020028">
    <property type="protein sequence ID" value="JAT47908.1"/>
    <property type="molecule type" value="Transcribed_RNA"/>
</dbReference>
<evidence type="ECO:0000313" key="3">
    <source>
        <dbReference type="EMBL" id="JAT47908.1"/>
    </source>
</evidence>
<organism evidence="3">
    <name type="scientific">Anthurium amnicola</name>
    <dbReference type="NCBI Taxonomy" id="1678845"/>
    <lineage>
        <taxon>Eukaryota</taxon>
        <taxon>Viridiplantae</taxon>
        <taxon>Streptophyta</taxon>
        <taxon>Embryophyta</taxon>
        <taxon>Tracheophyta</taxon>
        <taxon>Spermatophyta</taxon>
        <taxon>Magnoliopsida</taxon>
        <taxon>Liliopsida</taxon>
        <taxon>Araceae</taxon>
        <taxon>Pothoideae</taxon>
        <taxon>Potheae</taxon>
        <taxon>Anthurium</taxon>
    </lineage>
</organism>
<accession>A0A1D1XZS2</accession>
<evidence type="ECO:0000259" key="1">
    <source>
        <dbReference type="Pfam" id="PF03478"/>
    </source>
</evidence>
<name>A0A1D1XZS2_9ARAE</name>
<dbReference type="AlphaFoldDB" id="A0A1D1XZS2"/>
<dbReference type="EMBL" id="GDJX01022057">
    <property type="protein sequence ID" value="JAT45879.1"/>
    <property type="molecule type" value="Transcribed_RNA"/>
</dbReference>
<dbReference type="InterPro" id="IPR005174">
    <property type="entry name" value="KIB1-4_b-propeller"/>
</dbReference>
<evidence type="ECO:0000313" key="2">
    <source>
        <dbReference type="EMBL" id="JAT45879.1"/>
    </source>
</evidence>
<gene>
    <name evidence="3" type="primary">Pdia3_1</name>
    <name evidence="2" type="synonym">Pdia3_0</name>
    <name evidence="2" type="ORF">g.89108</name>
    <name evidence="3" type="ORF">g.89114</name>
</gene>
<dbReference type="Pfam" id="PF03478">
    <property type="entry name" value="Beta-prop_KIB1-4"/>
    <property type="match status" value="1"/>
</dbReference>
<reference evidence="3" key="1">
    <citation type="submission" date="2015-07" db="EMBL/GenBank/DDBJ databases">
        <title>Transcriptome Assembly of Anthurium amnicola.</title>
        <authorList>
            <person name="Suzuki J."/>
        </authorList>
    </citation>
    <scope>NUCLEOTIDE SEQUENCE</scope>
</reference>
<keyword evidence="3" id="KW-0413">Isomerase</keyword>